<reference evidence="2" key="1">
    <citation type="submission" date="2020-07" db="EMBL/GenBank/DDBJ databases">
        <authorList>
            <person name="Lin J."/>
        </authorList>
    </citation>
    <scope>NUCLEOTIDE SEQUENCE</scope>
</reference>
<organism evidence="2">
    <name type="scientific">Ananas comosus var. bracteatus</name>
    <name type="common">red pineapple</name>
    <dbReference type="NCBI Taxonomy" id="296719"/>
    <lineage>
        <taxon>Eukaryota</taxon>
        <taxon>Viridiplantae</taxon>
        <taxon>Streptophyta</taxon>
        <taxon>Embryophyta</taxon>
        <taxon>Tracheophyta</taxon>
        <taxon>Spermatophyta</taxon>
        <taxon>Magnoliopsida</taxon>
        <taxon>Liliopsida</taxon>
        <taxon>Poales</taxon>
        <taxon>Bromeliaceae</taxon>
        <taxon>Bromelioideae</taxon>
        <taxon>Ananas</taxon>
    </lineage>
</organism>
<feature type="compositionally biased region" description="Basic and acidic residues" evidence="1">
    <location>
        <begin position="63"/>
        <end position="79"/>
    </location>
</feature>
<feature type="region of interest" description="Disordered" evidence="1">
    <location>
        <begin position="34"/>
        <end position="95"/>
    </location>
</feature>
<dbReference type="AlphaFoldDB" id="A0A6V7QXT7"/>
<accession>A0A6V7QXT7</accession>
<evidence type="ECO:0000313" key="2">
    <source>
        <dbReference type="EMBL" id="CAD1847697.1"/>
    </source>
</evidence>
<sequence>MLSLVLPRPGALFGVGGEALERGPAPAARACARWRSPGGEAPGAGAGDAGDTGGEEGGAGAARAEHVERGGEDPGELRPLRAHPQGRVPGRDLSPDASLRLLRRLLHQSPDSI</sequence>
<feature type="compositionally biased region" description="Gly residues" evidence="1">
    <location>
        <begin position="40"/>
        <end position="60"/>
    </location>
</feature>
<protein>
    <submittedName>
        <fullName evidence="2">Uncharacterized protein</fullName>
    </submittedName>
</protein>
<dbReference type="EMBL" id="CAJEUB010000059">
    <property type="protein sequence ID" value="CAD1847697.1"/>
    <property type="molecule type" value="Genomic_DNA"/>
</dbReference>
<proteinExistence type="predicted"/>
<name>A0A6V7QXT7_ANACO</name>
<gene>
    <name evidence="2" type="ORF">CB5_LOCUS30908</name>
</gene>
<evidence type="ECO:0000256" key="1">
    <source>
        <dbReference type="SAM" id="MobiDB-lite"/>
    </source>
</evidence>